<dbReference type="SMART" id="SM00382">
    <property type="entry name" value="AAA"/>
    <property type="match status" value="1"/>
</dbReference>
<evidence type="ECO:0000256" key="1">
    <source>
        <dbReference type="ARBA" id="ARBA00022741"/>
    </source>
</evidence>
<keyword evidence="7 12" id="KW-0496">Mitochondrion</keyword>
<feature type="region of interest" description="Disordered" evidence="13">
    <location>
        <begin position="1"/>
        <end position="45"/>
    </location>
</feature>
<dbReference type="CDD" id="cd18037">
    <property type="entry name" value="DEXSc_Pif1_like"/>
    <property type="match status" value="1"/>
</dbReference>
<evidence type="ECO:0000256" key="5">
    <source>
        <dbReference type="ARBA" id="ARBA00022840"/>
    </source>
</evidence>
<comment type="caution">
    <text evidence="15">The sequence shown here is derived from an EMBL/GenBank/DDBJ whole genome shotgun (WGS) entry which is preliminary data.</text>
</comment>
<reference evidence="15 16" key="1">
    <citation type="journal article" date="2024" name="J Genomics">
        <title>Draft genome sequencing and assembly of Favolaschia claudopus CIRM-BRFM 2984 isolated from oak limbs.</title>
        <authorList>
            <person name="Navarro D."/>
            <person name="Drula E."/>
            <person name="Chaduli D."/>
            <person name="Cazenave R."/>
            <person name="Ahrendt S."/>
            <person name="Wang J."/>
            <person name="Lipzen A."/>
            <person name="Daum C."/>
            <person name="Barry K."/>
            <person name="Grigoriev I.V."/>
            <person name="Favel A."/>
            <person name="Rosso M.N."/>
            <person name="Martin F."/>
        </authorList>
    </citation>
    <scope>NUCLEOTIDE SEQUENCE [LARGE SCALE GENOMIC DNA]</scope>
    <source>
        <strain evidence="15 16">CIRM-BRFM 2984</strain>
    </source>
</reference>
<dbReference type="PANTHER" id="PTHR47642">
    <property type="entry name" value="ATP-DEPENDENT DNA HELICASE"/>
    <property type="match status" value="1"/>
</dbReference>
<keyword evidence="9 12" id="KW-0234">DNA repair</keyword>
<dbReference type="GO" id="GO:0006281">
    <property type="term" value="P:DNA repair"/>
    <property type="evidence" value="ECO:0007669"/>
    <property type="project" value="UniProtKB-UniRule"/>
</dbReference>
<evidence type="ECO:0000256" key="13">
    <source>
        <dbReference type="SAM" id="MobiDB-lite"/>
    </source>
</evidence>
<evidence type="ECO:0000256" key="10">
    <source>
        <dbReference type="ARBA" id="ARBA00023235"/>
    </source>
</evidence>
<dbReference type="GO" id="GO:0003677">
    <property type="term" value="F:DNA binding"/>
    <property type="evidence" value="ECO:0007669"/>
    <property type="project" value="UniProtKB-KW"/>
</dbReference>
<keyword evidence="4 12" id="KW-0347">Helicase</keyword>
<evidence type="ECO:0000256" key="7">
    <source>
        <dbReference type="ARBA" id="ARBA00023128"/>
    </source>
</evidence>
<feature type="compositionally biased region" description="Polar residues" evidence="13">
    <location>
        <begin position="383"/>
        <end position="396"/>
    </location>
</feature>
<evidence type="ECO:0000256" key="4">
    <source>
        <dbReference type="ARBA" id="ARBA00022806"/>
    </source>
</evidence>
<protein>
    <recommendedName>
        <fullName evidence="12">ATP-dependent DNA helicase PIF1</fullName>
        <ecNumber evidence="12">5.6.2.3</ecNumber>
    </recommendedName>
    <alternativeName>
        <fullName evidence="12">DNA 5'-3' helicase PIF1</fullName>
    </alternativeName>
    <alternativeName>
        <fullName evidence="12">DNA repair and recombination helicase PIF1</fullName>
    </alternativeName>
</protein>
<dbReference type="PANTHER" id="PTHR47642:SF5">
    <property type="entry name" value="ATP-DEPENDENT DNA HELICASE"/>
    <property type="match status" value="1"/>
</dbReference>
<dbReference type="Pfam" id="PF05970">
    <property type="entry name" value="PIF1"/>
    <property type="match status" value="1"/>
</dbReference>
<dbReference type="GO" id="GO:0005739">
    <property type="term" value="C:mitochondrion"/>
    <property type="evidence" value="ECO:0007669"/>
    <property type="project" value="UniProtKB-SubCell"/>
</dbReference>
<feature type="compositionally biased region" description="Basic residues" evidence="13">
    <location>
        <begin position="564"/>
        <end position="573"/>
    </location>
</feature>
<organism evidence="15 16">
    <name type="scientific">Favolaschia claudopus</name>
    <dbReference type="NCBI Taxonomy" id="2862362"/>
    <lineage>
        <taxon>Eukaryota</taxon>
        <taxon>Fungi</taxon>
        <taxon>Dikarya</taxon>
        <taxon>Basidiomycota</taxon>
        <taxon>Agaricomycotina</taxon>
        <taxon>Agaricomycetes</taxon>
        <taxon>Agaricomycetidae</taxon>
        <taxon>Agaricales</taxon>
        <taxon>Marasmiineae</taxon>
        <taxon>Mycenaceae</taxon>
        <taxon>Favolaschia</taxon>
    </lineage>
</organism>
<dbReference type="GO" id="GO:0043139">
    <property type="term" value="F:5'-3' DNA helicase activity"/>
    <property type="evidence" value="ECO:0007669"/>
    <property type="project" value="UniProtKB-UniRule"/>
</dbReference>
<keyword evidence="10 12" id="KW-0413">Isomerase</keyword>
<dbReference type="GO" id="GO:0006310">
    <property type="term" value="P:DNA recombination"/>
    <property type="evidence" value="ECO:0007669"/>
    <property type="project" value="UniProtKB-UniRule"/>
</dbReference>
<keyword evidence="8 12" id="KW-0233">DNA recombination</keyword>
<dbReference type="InterPro" id="IPR027417">
    <property type="entry name" value="P-loop_NTPase"/>
</dbReference>
<dbReference type="InterPro" id="IPR003593">
    <property type="entry name" value="AAA+_ATPase"/>
</dbReference>
<dbReference type="HAMAP" id="MF_03176">
    <property type="entry name" value="PIF1"/>
    <property type="match status" value="1"/>
</dbReference>
<keyword evidence="6 12" id="KW-0238">DNA-binding</keyword>
<comment type="subunit">
    <text evidence="12">Monomer.</text>
</comment>
<feature type="DNA-binding region" evidence="12">
    <location>
        <begin position="509"/>
        <end position="528"/>
    </location>
</feature>
<feature type="domain" description="AAA+ ATPase" evidence="14">
    <location>
        <begin position="66"/>
        <end position="363"/>
    </location>
</feature>
<dbReference type="GO" id="GO:0005634">
    <property type="term" value="C:nucleus"/>
    <property type="evidence" value="ECO:0007669"/>
    <property type="project" value="UniProtKB-SubCell"/>
</dbReference>
<keyword evidence="11 12" id="KW-0539">Nucleus</keyword>
<dbReference type="InterPro" id="IPR010285">
    <property type="entry name" value="DNA_helicase_pif1-like_DEAD"/>
</dbReference>
<evidence type="ECO:0000259" key="14">
    <source>
        <dbReference type="SMART" id="SM00382"/>
    </source>
</evidence>
<dbReference type="InterPro" id="IPR048293">
    <property type="entry name" value="PIF1_RRM3_pfh1"/>
</dbReference>
<dbReference type="GO" id="GO:0005524">
    <property type="term" value="F:ATP binding"/>
    <property type="evidence" value="ECO:0007669"/>
    <property type="project" value="UniProtKB-UniRule"/>
</dbReference>
<name>A0AAW0E6V9_9AGAR</name>
<evidence type="ECO:0000313" key="16">
    <source>
        <dbReference type="Proteomes" id="UP001362999"/>
    </source>
</evidence>
<comment type="cofactor">
    <cofactor evidence="12">
        <name>Mg(2+)</name>
        <dbReference type="ChEBI" id="CHEBI:18420"/>
    </cofactor>
</comment>
<keyword evidence="5 12" id="KW-0067">ATP-binding</keyword>
<comment type="function">
    <text evidence="12">DNA-dependent ATPase and 5'-3' DNA helicase required for the maintenance of both mitochondrial and nuclear genome stability.</text>
</comment>
<dbReference type="InterPro" id="IPR049163">
    <property type="entry name" value="Pif1-like_2B_dom"/>
</dbReference>
<comment type="subcellular location">
    <subcellularLocation>
        <location evidence="12">Nucleus</location>
    </subcellularLocation>
    <subcellularLocation>
        <location evidence="12">Mitochondrion</location>
    </subcellularLocation>
</comment>
<gene>
    <name evidence="12" type="primary">PIF1</name>
    <name evidence="15" type="ORF">R3P38DRAFT_2595759</name>
</gene>
<comment type="similarity">
    <text evidence="12">Belongs to the helicase family. PIF1 subfamily.</text>
</comment>
<dbReference type="GO" id="GO:0016787">
    <property type="term" value="F:hydrolase activity"/>
    <property type="evidence" value="ECO:0007669"/>
    <property type="project" value="UniProtKB-KW"/>
</dbReference>
<dbReference type="Pfam" id="PF21530">
    <property type="entry name" value="Pif1_2B_dom"/>
    <property type="match status" value="1"/>
</dbReference>
<accession>A0AAW0E6V9</accession>
<feature type="region of interest" description="Disordered" evidence="13">
    <location>
        <begin position="550"/>
        <end position="573"/>
    </location>
</feature>
<evidence type="ECO:0000256" key="11">
    <source>
        <dbReference type="ARBA" id="ARBA00023242"/>
    </source>
</evidence>
<evidence type="ECO:0000256" key="3">
    <source>
        <dbReference type="ARBA" id="ARBA00022801"/>
    </source>
</evidence>
<dbReference type="Gene3D" id="3.40.50.300">
    <property type="entry name" value="P-loop containing nucleotide triphosphate hydrolases"/>
    <property type="match status" value="1"/>
</dbReference>
<dbReference type="SUPFAM" id="SSF52540">
    <property type="entry name" value="P-loop containing nucleoside triphosphate hydrolases"/>
    <property type="match status" value="2"/>
</dbReference>
<dbReference type="InterPro" id="IPR051055">
    <property type="entry name" value="PIF1_helicase"/>
</dbReference>
<evidence type="ECO:0000256" key="9">
    <source>
        <dbReference type="ARBA" id="ARBA00023204"/>
    </source>
</evidence>
<dbReference type="EMBL" id="JAWWNJ010000002">
    <property type="protein sequence ID" value="KAK7061332.1"/>
    <property type="molecule type" value="Genomic_DNA"/>
</dbReference>
<dbReference type="Proteomes" id="UP001362999">
    <property type="component" value="Unassembled WGS sequence"/>
</dbReference>
<dbReference type="CDD" id="cd18809">
    <property type="entry name" value="SF1_C_RecD"/>
    <property type="match status" value="1"/>
</dbReference>
<keyword evidence="1 12" id="KW-0547">Nucleotide-binding</keyword>
<feature type="compositionally biased region" description="Basic and acidic residues" evidence="13">
    <location>
        <begin position="410"/>
        <end position="433"/>
    </location>
</feature>
<proteinExistence type="inferred from homology"/>
<evidence type="ECO:0000256" key="2">
    <source>
        <dbReference type="ARBA" id="ARBA00022763"/>
    </source>
</evidence>
<evidence type="ECO:0000256" key="12">
    <source>
        <dbReference type="HAMAP-Rule" id="MF_03176"/>
    </source>
</evidence>
<feature type="binding site" evidence="12">
    <location>
        <begin position="74"/>
        <end position="81"/>
    </location>
    <ligand>
        <name>ATP</name>
        <dbReference type="ChEBI" id="CHEBI:30616"/>
    </ligand>
</feature>
<feature type="region of interest" description="Disordered" evidence="13">
    <location>
        <begin position="363"/>
        <end position="433"/>
    </location>
</feature>
<feature type="compositionally biased region" description="Low complexity" evidence="13">
    <location>
        <begin position="553"/>
        <end position="563"/>
    </location>
</feature>
<dbReference type="GO" id="GO:0000723">
    <property type="term" value="P:telomere maintenance"/>
    <property type="evidence" value="ECO:0007669"/>
    <property type="project" value="InterPro"/>
</dbReference>
<keyword evidence="3 12" id="KW-0378">Hydrolase</keyword>
<evidence type="ECO:0000256" key="8">
    <source>
        <dbReference type="ARBA" id="ARBA00023172"/>
    </source>
</evidence>
<dbReference type="AlphaFoldDB" id="A0AAW0E6V9"/>
<keyword evidence="2 12" id="KW-0227">DNA damage</keyword>
<sequence length="573" mass="62727">MASTSKKRKSDGATASKRPVKQPRHTIDSFFSPQVLAPASSSNDDDRRLVSLNAEQTAILRQVLDDGKNVFFTGSAGTGKSLLLRAIIKGLKKKYKTPDAVAVTASTGMAASNIGGMTIHAWGAVSPTPTEFDFQISCIRKCRPALQRWQKTKVLIIDEVSMVDGPLFARICKIAEHLRKTSNRPFGGIQLVITGDFFQLPPVSKNVAPVFAFECDEWKRCIEHTLVLKHVFRQKDSEFVDLLNQLRLGTITPSASATFKALSRPLAPDPAGILPTELFPLRNEVDRANTARLAALTTPETSFISRDSGAAPDDKRAKLLDNMMAPHKLTLKVGAQVMLIKNIDERLVNGSVGKVLGFWRQNDVQSGPGHPTKNGTGPVRNVVLQSDGQTPVPRSSRSADKENVSVSETTKGKVKTEGEKGKGKEKPASVSRDEERYPLVEFPALDGSDSEVVLLVRDEFRVEDSQGTILARRVQIPLILAWSISIHKSQGQTIHRVKIDLGKVFEKGQSYVALSRAASMTGLQVLRFDPNKVKAHPKVVEWNATLRSVGENSTSSFSAGSAPSKRRRKLQDE</sequence>
<keyword evidence="16" id="KW-1185">Reference proteome</keyword>
<evidence type="ECO:0000256" key="6">
    <source>
        <dbReference type="ARBA" id="ARBA00023125"/>
    </source>
</evidence>
<dbReference type="EC" id="5.6.2.3" evidence="12"/>
<comment type="catalytic activity">
    <reaction evidence="12">
        <text>ATP + H2O = ADP + phosphate + H(+)</text>
        <dbReference type="Rhea" id="RHEA:13065"/>
        <dbReference type="ChEBI" id="CHEBI:15377"/>
        <dbReference type="ChEBI" id="CHEBI:15378"/>
        <dbReference type="ChEBI" id="CHEBI:30616"/>
        <dbReference type="ChEBI" id="CHEBI:43474"/>
        <dbReference type="ChEBI" id="CHEBI:456216"/>
        <dbReference type="EC" id="5.6.2.3"/>
    </reaction>
</comment>
<evidence type="ECO:0000313" key="15">
    <source>
        <dbReference type="EMBL" id="KAK7061332.1"/>
    </source>
</evidence>